<keyword evidence="4" id="KW-1185">Reference proteome</keyword>
<organism evidence="3 4">
    <name type="scientific">Cuscuta epithymum</name>
    <dbReference type="NCBI Taxonomy" id="186058"/>
    <lineage>
        <taxon>Eukaryota</taxon>
        <taxon>Viridiplantae</taxon>
        <taxon>Streptophyta</taxon>
        <taxon>Embryophyta</taxon>
        <taxon>Tracheophyta</taxon>
        <taxon>Spermatophyta</taxon>
        <taxon>Magnoliopsida</taxon>
        <taxon>eudicotyledons</taxon>
        <taxon>Gunneridae</taxon>
        <taxon>Pentapetalae</taxon>
        <taxon>asterids</taxon>
        <taxon>lamiids</taxon>
        <taxon>Solanales</taxon>
        <taxon>Convolvulaceae</taxon>
        <taxon>Cuscuteae</taxon>
        <taxon>Cuscuta</taxon>
        <taxon>Cuscuta subgen. Cuscuta</taxon>
    </lineage>
</organism>
<dbReference type="PANTHER" id="PTHR37249">
    <property type="entry name" value="OS03G0206201 PROTEIN"/>
    <property type="match status" value="1"/>
</dbReference>
<sequence length="127" mass="13597">MKSFGCFSVLLFMAGTAFTCKLSHSTIIGTFFLIPGAMALPLQGNNIMDTTIDMKMKGSRNVRSRNDPMEDYDGDIMHMEDYGPMDPVPSSSKASLKPGPIQHGAPLLPYIPSPSPPPGGSGNVDHP</sequence>
<proteinExistence type="predicted"/>
<reference evidence="3" key="1">
    <citation type="submission" date="2022-07" db="EMBL/GenBank/DDBJ databases">
        <authorList>
            <person name="Macas J."/>
            <person name="Novak P."/>
            <person name="Neumann P."/>
        </authorList>
    </citation>
    <scope>NUCLEOTIDE SEQUENCE</scope>
</reference>
<evidence type="ECO:0000313" key="4">
    <source>
        <dbReference type="Proteomes" id="UP001152523"/>
    </source>
</evidence>
<keyword evidence="2" id="KW-0732">Signal</keyword>
<evidence type="ECO:0000313" key="3">
    <source>
        <dbReference type="EMBL" id="CAH9077860.1"/>
    </source>
</evidence>
<dbReference type="AlphaFoldDB" id="A0AAV0CLJ6"/>
<comment type="caution">
    <text evidence="3">The sequence shown here is derived from an EMBL/GenBank/DDBJ whole genome shotgun (WGS) entry which is preliminary data.</text>
</comment>
<feature type="region of interest" description="Disordered" evidence="1">
    <location>
        <begin position="58"/>
        <end position="127"/>
    </location>
</feature>
<dbReference type="PANTHER" id="PTHR37249:SF3">
    <property type="entry name" value="OS03G0206201 PROTEIN"/>
    <property type="match status" value="1"/>
</dbReference>
<protein>
    <submittedName>
        <fullName evidence="3">Uncharacterized protein</fullName>
    </submittedName>
</protein>
<dbReference type="EMBL" id="CAMAPF010000031">
    <property type="protein sequence ID" value="CAH9077860.1"/>
    <property type="molecule type" value="Genomic_DNA"/>
</dbReference>
<dbReference type="Proteomes" id="UP001152523">
    <property type="component" value="Unassembled WGS sequence"/>
</dbReference>
<evidence type="ECO:0000256" key="2">
    <source>
        <dbReference type="SAM" id="SignalP"/>
    </source>
</evidence>
<feature type="compositionally biased region" description="Pro residues" evidence="1">
    <location>
        <begin position="109"/>
        <end position="119"/>
    </location>
</feature>
<evidence type="ECO:0000256" key="1">
    <source>
        <dbReference type="SAM" id="MobiDB-lite"/>
    </source>
</evidence>
<gene>
    <name evidence="3" type="ORF">CEPIT_LOCUS6340</name>
</gene>
<name>A0AAV0CLJ6_9ASTE</name>
<feature type="chain" id="PRO_5043650768" evidence="2">
    <location>
        <begin position="20"/>
        <end position="127"/>
    </location>
</feature>
<feature type="signal peptide" evidence="2">
    <location>
        <begin position="1"/>
        <end position="19"/>
    </location>
</feature>
<accession>A0AAV0CLJ6</accession>